<keyword evidence="1" id="KW-0677">Repeat</keyword>
<keyword evidence="2 4" id="KW-0802">TPR repeat</keyword>
<sequence>RLEELIIDGIKYQAMPYNYLAFINCLQDNYGEALEALQKAEEILRKNHEHDFERRSIITYGNYAWVYYYMDQLTDVQTYLDKLERICKLFPNASRHSVMTPEIYGEKGWALLNCTGICYEEAKECFLKALEEDPDDTEWNMGYATVLFRLESFFGTAENLTPSKAIPQLRRVLELDPNDSVAMVLLALKLREVNEVNEGFTLVEKALKISPNRPYVIRYAAKFLRKACVIDKAVELLKRAMAITPDSSFLHHQIGLCYRVKLIDLMKYPGIRNAEFEARTELIELCKSHFEKAFLLKKSFIPAQVDFAEMCLMNQEQRKAEDIYMNLLKLEHTRPENKQLVFLKVGLFEMHHKKNDLNAADFFLKGMKVQYKSYDREKCCKNLEKIMQRRLSRNPRDSIAFGFLGSMHQLDGEKQEAVECFEKALRFNPNNEEYLNALGELRLTI</sequence>
<dbReference type="AlphaFoldDB" id="V9KQD3"/>
<protein>
    <submittedName>
        <fullName evidence="5">Interferon-induced protein with tetratricopeptide repeats 5</fullName>
    </submittedName>
</protein>
<evidence type="ECO:0000313" key="5">
    <source>
        <dbReference type="EMBL" id="AFP00554.1"/>
    </source>
</evidence>
<name>V9KQD3_CALMI</name>
<evidence type="ECO:0000256" key="2">
    <source>
        <dbReference type="ARBA" id="ARBA00022803"/>
    </source>
</evidence>
<organism evidence="5">
    <name type="scientific">Callorhinchus milii</name>
    <name type="common">Ghost shark</name>
    <dbReference type="NCBI Taxonomy" id="7868"/>
    <lineage>
        <taxon>Eukaryota</taxon>
        <taxon>Metazoa</taxon>
        <taxon>Chordata</taxon>
        <taxon>Craniata</taxon>
        <taxon>Vertebrata</taxon>
        <taxon>Chondrichthyes</taxon>
        <taxon>Holocephali</taxon>
        <taxon>Chimaeriformes</taxon>
        <taxon>Callorhinchidae</taxon>
        <taxon>Callorhinchus</taxon>
    </lineage>
</organism>
<dbReference type="GO" id="GO:0005829">
    <property type="term" value="C:cytosol"/>
    <property type="evidence" value="ECO:0007669"/>
    <property type="project" value="TreeGrafter"/>
</dbReference>
<dbReference type="FunFam" id="1.25.40.10:FF:000032">
    <property type="entry name" value="Interferon-induced protein with tetratricopeptide repeats 5"/>
    <property type="match status" value="1"/>
</dbReference>
<evidence type="ECO:0000256" key="1">
    <source>
        <dbReference type="ARBA" id="ARBA00022737"/>
    </source>
</evidence>
<dbReference type="InterPro" id="IPR011990">
    <property type="entry name" value="TPR-like_helical_dom_sf"/>
</dbReference>
<accession>V9KQD3</accession>
<dbReference type="PROSITE" id="PS50005">
    <property type="entry name" value="TPR"/>
    <property type="match status" value="1"/>
</dbReference>
<feature type="non-terminal residue" evidence="5">
    <location>
        <position position="1"/>
    </location>
</feature>
<evidence type="ECO:0000256" key="3">
    <source>
        <dbReference type="ARBA" id="ARBA00038336"/>
    </source>
</evidence>
<dbReference type="GO" id="GO:0051607">
    <property type="term" value="P:defense response to virus"/>
    <property type="evidence" value="ECO:0007669"/>
    <property type="project" value="TreeGrafter"/>
</dbReference>
<reference evidence="5" key="1">
    <citation type="journal article" date="2014" name="Nature">
        <title>Elephant shark genome provides unique insights into gnathostome evolution.</title>
        <authorList>
            <consortium name="International Elephant Shark Genome Sequencing Consortium"/>
            <person name="Venkatesh B."/>
            <person name="Lee A.P."/>
            <person name="Ravi V."/>
            <person name="Maurya A.K."/>
            <person name="Lian M.M."/>
            <person name="Swann J.B."/>
            <person name="Ohta Y."/>
            <person name="Flajnik M.F."/>
            <person name="Sutoh Y."/>
            <person name="Kasahara M."/>
            <person name="Hoon S."/>
            <person name="Gangu V."/>
            <person name="Roy S.W."/>
            <person name="Irimia M."/>
            <person name="Korzh V."/>
            <person name="Kondrychyn I."/>
            <person name="Lim Z.W."/>
            <person name="Tay B.H."/>
            <person name="Tohari S."/>
            <person name="Kong K.W."/>
            <person name="Ho S."/>
            <person name="Lorente-Galdos B."/>
            <person name="Quilez J."/>
            <person name="Marques-Bonet T."/>
            <person name="Raney B.J."/>
            <person name="Ingham P.W."/>
            <person name="Tay A."/>
            <person name="Hillier L.W."/>
            <person name="Minx P."/>
            <person name="Boehm T."/>
            <person name="Wilson R.K."/>
            <person name="Brenner S."/>
            <person name="Warren W.C."/>
        </authorList>
    </citation>
    <scope>NUCLEOTIDE SEQUENCE</scope>
    <source>
        <tissue evidence="5">Brain</tissue>
    </source>
</reference>
<dbReference type="PANTHER" id="PTHR10271:SF0">
    <property type="entry name" value="INTERFERON-INDUCED PROTEIN WITH TETRATRICOPEPTIDE REPEATS 5"/>
    <property type="match status" value="1"/>
</dbReference>
<dbReference type="SUPFAM" id="SSF48452">
    <property type="entry name" value="TPR-like"/>
    <property type="match status" value="3"/>
</dbReference>
<comment type="similarity">
    <text evidence="3">Belongs to the IFIT family.</text>
</comment>
<dbReference type="PANTHER" id="PTHR10271">
    <property type="entry name" value="INTERFERON-INDUCED PROTEIN WITH TETRATRICOPEPTIDE REPEATS"/>
    <property type="match status" value="1"/>
</dbReference>
<dbReference type="InterPro" id="IPR019734">
    <property type="entry name" value="TPR_rpt"/>
</dbReference>
<evidence type="ECO:0000256" key="4">
    <source>
        <dbReference type="PROSITE-ProRule" id="PRU00339"/>
    </source>
</evidence>
<dbReference type="Gene3D" id="1.25.40.10">
    <property type="entry name" value="Tetratricopeptide repeat domain"/>
    <property type="match status" value="4"/>
</dbReference>
<dbReference type="SMART" id="SM00028">
    <property type="entry name" value="TPR"/>
    <property type="match status" value="5"/>
</dbReference>
<proteinExistence type="evidence at transcript level"/>
<dbReference type="EMBL" id="JW868036">
    <property type="protein sequence ID" value="AFP00554.1"/>
    <property type="molecule type" value="mRNA"/>
</dbReference>
<dbReference type="Pfam" id="PF13181">
    <property type="entry name" value="TPR_8"/>
    <property type="match status" value="2"/>
</dbReference>
<feature type="repeat" description="TPR" evidence="4">
    <location>
        <begin position="398"/>
        <end position="431"/>
    </location>
</feature>